<dbReference type="Gene3D" id="3.40.50.2300">
    <property type="match status" value="2"/>
</dbReference>
<dbReference type="GO" id="GO:0000976">
    <property type="term" value="F:transcription cis-regulatory region binding"/>
    <property type="evidence" value="ECO:0007669"/>
    <property type="project" value="TreeGrafter"/>
</dbReference>
<dbReference type="SUPFAM" id="SSF47413">
    <property type="entry name" value="lambda repressor-like DNA-binding domains"/>
    <property type="match status" value="1"/>
</dbReference>
<feature type="domain" description="HTH lacI-type" evidence="4">
    <location>
        <begin position="2"/>
        <end position="57"/>
    </location>
</feature>
<dbReference type="PANTHER" id="PTHR30146">
    <property type="entry name" value="LACI-RELATED TRANSCRIPTIONAL REPRESSOR"/>
    <property type="match status" value="1"/>
</dbReference>
<evidence type="ECO:0000256" key="2">
    <source>
        <dbReference type="ARBA" id="ARBA00023125"/>
    </source>
</evidence>
<dbReference type="CDD" id="cd06267">
    <property type="entry name" value="PBP1_LacI_sugar_binding-like"/>
    <property type="match status" value="1"/>
</dbReference>
<dbReference type="RefSeq" id="WP_132157577.1">
    <property type="nucleotide sequence ID" value="NZ_SLWR01000021.1"/>
</dbReference>
<proteinExistence type="predicted"/>
<dbReference type="PANTHER" id="PTHR30146:SF109">
    <property type="entry name" value="HTH-TYPE TRANSCRIPTIONAL REGULATOR GALS"/>
    <property type="match status" value="1"/>
</dbReference>
<sequence>MVTARDVAERAGTSTAVVSYVFNNGPRPVAPKTRQRVLDAAAELQYRPNALARALSAGRTFSIGIVVPHIRNPYFAALAEQLEAGTRARNHLLLIGDSGGDSAQEQSHLTSFIERQVDGIVLVSVRSQPELVGLDTAGIPVVALHRMPGGSRASSLAIDSVAAAATAAGHLVSHGYRSIGVLTGPIDSPGTEEHLIGVAEATRGQRVKVEHRTSEISRYHATEVTSSWLANERPRAIYCATDEQAFGVLFAAWRAGLSVPDDLAVLGGDGTAECAVTIPPLSAIQRPVPQLATRSIELLLDASPGDGPVTITLPHELVRRESCGCI</sequence>
<keyword evidence="1" id="KW-0805">Transcription regulation</keyword>
<dbReference type="CDD" id="cd01392">
    <property type="entry name" value="HTH_LacI"/>
    <property type="match status" value="1"/>
</dbReference>
<protein>
    <submittedName>
        <fullName evidence="5">LacI family transcriptional regulator</fullName>
    </submittedName>
</protein>
<comment type="caution">
    <text evidence="5">The sequence shown here is derived from an EMBL/GenBank/DDBJ whole genome shotgun (WGS) entry which is preliminary data.</text>
</comment>
<evidence type="ECO:0000313" key="6">
    <source>
        <dbReference type="Proteomes" id="UP000295573"/>
    </source>
</evidence>
<dbReference type="InterPro" id="IPR010982">
    <property type="entry name" value="Lambda_DNA-bd_dom_sf"/>
</dbReference>
<name>A0A4R2I226_9ACTN</name>
<dbReference type="GO" id="GO:0003700">
    <property type="term" value="F:DNA-binding transcription factor activity"/>
    <property type="evidence" value="ECO:0007669"/>
    <property type="project" value="TreeGrafter"/>
</dbReference>
<dbReference type="Pfam" id="PF00356">
    <property type="entry name" value="LacI"/>
    <property type="match status" value="1"/>
</dbReference>
<evidence type="ECO:0000256" key="1">
    <source>
        <dbReference type="ARBA" id="ARBA00023015"/>
    </source>
</evidence>
<dbReference type="EMBL" id="SLWR01000021">
    <property type="protein sequence ID" value="TCO38123.1"/>
    <property type="molecule type" value="Genomic_DNA"/>
</dbReference>
<dbReference type="AlphaFoldDB" id="A0A4R2I226"/>
<dbReference type="InterPro" id="IPR028082">
    <property type="entry name" value="Peripla_BP_I"/>
</dbReference>
<gene>
    <name evidence="5" type="ORF">EV646_12136</name>
</gene>
<dbReference type="Pfam" id="PF13377">
    <property type="entry name" value="Peripla_BP_3"/>
    <property type="match status" value="1"/>
</dbReference>
<evidence type="ECO:0000313" key="5">
    <source>
        <dbReference type="EMBL" id="TCO38123.1"/>
    </source>
</evidence>
<dbReference type="SUPFAM" id="SSF53822">
    <property type="entry name" value="Periplasmic binding protein-like I"/>
    <property type="match status" value="1"/>
</dbReference>
<dbReference type="OrthoDB" id="3595338at2"/>
<evidence type="ECO:0000256" key="3">
    <source>
        <dbReference type="ARBA" id="ARBA00023163"/>
    </source>
</evidence>
<dbReference type="Gene3D" id="1.10.260.40">
    <property type="entry name" value="lambda repressor-like DNA-binding domains"/>
    <property type="match status" value="1"/>
</dbReference>
<reference evidence="5 6" key="1">
    <citation type="journal article" date="2015" name="Stand. Genomic Sci.">
        <title>Genomic Encyclopedia of Bacterial and Archaeal Type Strains, Phase III: the genomes of soil and plant-associated and newly described type strains.</title>
        <authorList>
            <person name="Whitman W.B."/>
            <person name="Woyke T."/>
            <person name="Klenk H.P."/>
            <person name="Zhou Y."/>
            <person name="Lilburn T.G."/>
            <person name="Beck B.J."/>
            <person name="De Vos P."/>
            <person name="Vandamme P."/>
            <person name="Eisen J.A."/>
            <person name="Garrity G."/>
            <person name="Hugenholtz P."/>
            <person name="Kyrpides N.C."/>
        </authorList>
    </citation>
    <scope>NUCLEOTIDE SEQUENCE [LARGE SCALE GENOMIC DNA]</scope>
    <source>
        <strain evidence="5 6">VKM Ac-2541</strain>
    </source>
</reference>
<organism evidence="5 6">
    <name type="scientific">Kribbella antiqua</name>
    <dbReference type="NCBI Taxonomy" id="2512217"/>
    <lineage>
        <taxon>Bacteria</taxon>
        <taxon>Bacillati</taxon>
        <taxon>Actinomycetota</taxon>
        <taxon>Actinomycetes</taxon>
        <taxon>Propionibacteriales</taxon>
        <taxon>Kribbellaceae</taxon>
        <taxon>Kribbella</taxon>
    </lineage>
</organism>
<keyword evidence="3" id="KW-0804">Transcription</keyword>
<keyword evidence="2" id="KW-0238">DNA-binding</keyword>
<dbReference type="PROSITE" id="PS50932">
    <property type="entry name" value="HTH_LACI_2"/>
    <property type="match status" value="1"/>
</dbReference>
<dbReference type="SMART" id="SM00354">
    <property type="entry name" value="HTH_LACI"/>
    <property type="match status" value="1"/>
</dbReference>
<dbReference type="InterPro" id="IPR000843">
    <property type="entry name" value="HTH_LacI"/>
</dbReference>
<dbReference type="InterPro" id="IPR046335">
    <property type="entry name" value="LacI/GalR-like_sensor"/>
</dbReference>
<keyword evidence="6" id="KW-1185">Reference proteome</keyword>
<dbReference type="Proteomes" id="UP000295573">
    <property type="component" value="Unassembled WGS sequence"/>
</dbReference>
<accession>A0A4R2I226</accession>
<evidence type="ECO:0000259" key="4">
    <source>
        <dbReference type="PROSITE" id="PS50932"/>
    </source>
</evidence>